<dbReference type="Pfam" id="PF01590">
    <property type="entry name" value="GAF"/>
    <property type="match status" value="1"/>
</dbReference>
<dbReference type="Gene3D" id="1.10.287.130">
    <property type="match status" value="1"/>
</dbReference>
<dbReference type="SUPFAM" id="SSF47384">
    <property type="entry name" value="Homodimeric domain of signal transducing histidine kinase"/>
    <property type="match status" value="1"/>
</dbReference>
<dbReference type="CDD" id="cd00130">
    <property type="entry name" value="PAS"/>
    <property type="match status" value="1"/>
</dbReference>
<comment type="subcellular location">
    <subcellularLocation>
        <location evidence="2">Cell membrane</location>
    </subcellularLocation>
</comment>
<dbReference type="Pfam" id="PF00989">
    <property type="entry name" value="PAS"/>
    <property type="match status" value="1"/>
</dbReference>
<dbReference type="Proteomes" id="UP000279994">
    <property type="component" value="Unassembled WGS sequence"/>
</dbReference>
<keyword evidence="5" id="KW-0808">Transferase</keyword>
<evidence type="ECO:0000256" key="5">
    <source>
        <dbReference type="ARBA" id="ARBA00022679"/>
    </source>
</evidence>
<dbReference type="InterPro" id="IPR005467">
    <property type="entry name" value="His_kinase_dom"/>
</dbReference>
<evidence type="ECO:0000256" key="8">
    <source>
        <dbReference type="PROSITE-ProRule" id="PRU00169"/>
    </source>
</evidence>
<dbReference type="GO" id="GO:0000155">
    <property type="term" value="F:phosphorelay sensor kinase activity"/>
    <property type="evidence" value="ECO:0007669"/>
    <property type="project" value="InterPro"/>
</dbReference>
<dbReference type="PROSITE" id="PS50113">
    <property type="entry name" value="PAC"/>
    <property type="match status" value="1"/>
</dbReference>
<dbReference type="Pfam" id="PF00072">
    <property type="entry name" value="Response_reg"/>
    <property type="match status" value="1"/>
</dbReference>
<sequence>MQLADSAMLEPFAWSPVLIVDDDQASALLALKLLLRSGLRSVDTINDARLVVDWVEEHDPDLVLLDLHMPFLDGYAVLAALRERASSTELPVIVLTADDTMGASTRALELGANDFLLKPLQPVELNHRVRNLLDMRAAHRSLQRRQRWLEEAERFSRELFSGEVERPVMTMATRAMALADADHVLVMQPAEQGHQDGVPTPFHCVGASQSGPTEDLTIDLDERLCAQLAGHATPVLIEDAKEDPGVSVSAGESVDIGPMMLLPIRMADTTRAAVALLRERGREPYGPSDLETAHQFVTRAAIALELVDRRTEQKRYLDFFEILVSQVAEYAILRLDVDGTIASWNVGAERVLGYRAEDAIGRHFSLLHPEEDLRDGTLDRLLDRARGTGRAQHQGWGVRSDGTRFWGEVSVNALRDHHGALIGYAKLTRDLTESKRLELARESFFAALSHDLRTPLNSIQGFVELIPIVDDERRGEYINRVHSNVGRLTVLIDNLLDHARVRAGALPINPQVLYAPGVAAACVRDLAPLLSGHEVMVGRSELTVYADQQILGRVLANLLVNATRYSPDGSPIEIRFEQYADSGRIIVSDHGRGIAPEDLETIFDEFERGTLAEADGGTGLGLSSVRQLVALQRGDVWIDSELGVGTTVTVELPLGPPSDKASDVPASEAVQEDGPQA</sequence>
<feature type="domain" description="PAC" evidence="13">
    <location>
        <begin position="391"/>
        <end position="443"/>
    </location>
</feature>
<dbReference type="OrthoDB" id="9764154at2"/>
<dbReference type="InterPro" id="IPR013767">
    <property type="entry name" value="PAS_fold"/>
</dbReference>
<proteinExistence type="predicted"/>
<dbReference type="SUPFAM" id="SSF55785">
    <property type="entry name" value="PYP-like sensor domain (PAS domain)"/>
    <property type="match status" value="1"/>
</dbReference>
<comment type="catalytic activity">
    <reaction evidence="1">
        <text>ATP + protein L-histidine = ADP + protein N-phospho-L-histidine.</text>
        <dbReference type="EC" id="2.7.13.3"/>
    </reaction>
</comment>
<dbReference type="InterPro" id="IPR011006">
    <property type="entry name" value="CheY-like_superfamily"/>
</dbReference>
<accession>A0A3N0GPE1</accession>
<dbReference type="PRINTS" id="PR00344">
    <property type="entry name" value="BCTRLSENSOR"/>
</dbReference>
<dbReference type="InterPro" id="IPR000014">
    <property type="entry name" value="PAS"/>
</dbReference>
<dbReference type="GO" id="GO:0009927">
    <property type="term" value="F:histidine phosphotransfer kinase activity"/>
    <property type="evidence" value="ECO:0007669"/>
    <property type="project" value="TreeGrafter"/>
</dbReference>
<dbReference type="InterPro" id="IPR003594">
    <property type="entry name" value="HATPase_dom"/>
</dbReference>
<dbReference type="PROSITE" id="PS50109">
    <property type="entry name" value="HIS_KIN"/>
    <property type="match status" value="1"/>
</dbReference>
<dbReference type="InterPro" id="IPR003661">
    <property type="entry name" value="HisK_dim/P_dom"/>
</dbReference>
<evidence type="ECO:0000259" key="13">
    <source>
        <dbReference type="PROSITE" id="PS50113"/>
    </source>
</evidence>
<feature type="domain" description="Response regulatory" evidence="11">
    <location>
        <begin position="16"/>
        <end position="133"/>
    </location>
</feature>
<evidence type="ECO:0000256" key="9">
    <source>
        <dbReference type="SAM" id="MobiDB-lite"/>
    </source>
</evidence>
<comment type="caution">
    <text evidence="14">The sequence shown here is derived from an EMBL/GenBank/DDBJ whole genome shotgun (WGS) entry which is preliminary data.</text>
</comment>
<feature type="modified residue" description="4-aspartylphosphate" evidence="8">
    <location>
        <position position="66"/>
    </location>
</feature>
<dbReference type="AlphaFoldDB" id="A0A3N0GPE1"/>
<dbReference type="InterPro" id="IPR004358">
    <property type="entry name" value="Sig_transdc_His_kin-like_C"/>
</dbReference>
<evidence type="ECO:0000259" key="10">
    <source>
        <dbReference type="PROSITE" id="PS50109"/>
    </source>
</evidence>
<keyword evidence="7" id="KW-0902">Two-component regulatory system</keyword>
<keyword evidence="15" id="KW-1185">Reference proteome</keyword>
<dbReference type="EC" id="2.7.13.3" evidence="3"/>
<dbReference type="SUPFAM" id="SSF55874">
    <property type="entry name" value="ATPase domain of HSP90 chaperone/DNA topoisomerase II/histidine kinase"/>
    <property type="match status" value="1"/>
</dbReference>
<dbReference type="Pfam" id="PF00512">
    <property type="entry name" value="HisKA"/>
    <property type="match status" value="1"/>
</dbReference>
<organism evidence="14 15">
    <name type="scientific">Nocardioides pocheonensis</name>
    <dbReference type="NCBI Taxonomy" id="661485"/>
    <lineage>
        <taxon>Bacteria</taxon>
        <taxon>Bacillati</taxon>
        <taxon>Actinomycetota</taxon>
        <taxon>Actinomycetes</taxon>
        <taxon>Propionibacteriales</taxon>
        <taxon>Nocardioidaceae</taxon>
        <taxon>Nocardioides</taxon>
    </lineage>
</organism>
<feature type="domain" description="Histidine kinase" evidence="10">
    <location>
        <begin position="447"/>
        <end position="656"/>
    </location>
</feature>
<dbReference type="SMART" id="SM00448">
    <property type="entry name" value="REC"/>
    <property type="match status" value="1"/>
</dbReference>
<evidence type="ECO:0000256" key="1">
    <source>
        <dbReference type="ARBA" id="ARBA00000085"/>
    </source>
</evidence>
<dbReference type="InterPro" id="IPR003018">
    <property type="entry name" value="GAF"/>
</dbReference>
<keyword evidence="4 8" id="KW-0597">Phosphoprotein</keyword>
<dbReference type="PROSITE" id="PS50110">
    <property type="entry name" value="RESPONSE_REGULATORY"/>
    <property type="match status" value="1"/>
</dbReference>
<feature type="domain" description="PAS" evidence="12">
    <location>
        <begin position="332"/>
        <end position="371"/>
    </location>
</feature>
<dbReference type="GO" id="GO:0006355">
    <property type="term" value="P:regulation of DNA-templated transcription"/>
    <property type="evidence" value="ECO:0007669"/>
    <property type="project" value="InterPro"/>
</dbReference>
<evidence type="ECO:0000256" key="2">
    <source>
        <dbReference type="ARBA" id="ARBA00004236"/>
    </source>
</evidence>
<dbReference type="Gene3D" id="3.30.450.40">
    <property type="match status" value="1"/>
</dbReference>
<dbReference type="Gene3D" id="3.40.50.2300">
    <property type="match status" value="1"/>
</dbReference>
<dbReference type="GO" id="GO:0005886">
    <property type="term" value="C:plasma membrane"/>
    <property type="evidence" value="ECO:0007669"/>
    <property type="project" value="UniProtKB-SubCell"/>
</dbReference>
<evidence type="ECO:0000313" key="14">
    <source>
        <dbReference type="EMBL" id="RNM14018.1"/>
    </source>
</evidence>
<evidence type="ECO:0000313" key="15">
    <source>
        <dbReference type="Proteomes" id="UP000279994"/>
    </source>
</evidence>
<dbReference type="SMART" id="SM00091">
    <property type="entry name" value="PAS"/>
    <property type="match status" value="1"/>
</dbReference>
<dbReference type="NCBIfam" id="TIGR00229">
    <property type="entry name" value="sensory_box"/>
    <property type="match status" value="1"/>
</dbReference>
<evidence type="ECO:0000259" key="11">
    <source>
        <dbReference type="PROSITE" id="PS50110"/>
    </source>
</evidence>
<dbReference type="Gene3D" id="3.30.565.10">
    <property type="entry name" value="Histidine kinase-like ATPase, C-terminal domain"/>
    <property type="match status" value="1"/>
</dbReference>
<dbReference type="InterPro" id="IPR036097">
    <property type="entry name" value="HisK_dim/P_sf"/>
</dbReference>
<dbReference type="PANTHER" id="PTHR43047">
    <property type="entry name" value="TWO-COMPONENT HISTIDINE PROTEIN KINASE"/>
    <property type="match status" value="1"/>
</dbReference>
<evidence type="ECO:0000256" key="4">
    <source>
        <dbReference type="ARBA" id="ARBA00022553"/>
    </source>
</evidence>
<protein>
    <recommendedName>
        <fullName evidence="3">histidine kinase</fullName>
        <ecNumber evidence="3">2.7.13.3</ecNumber>
    </recommendedName>
</protein>
<dbReference type="InterPro" id="IPR029016">
    <property type="entry name" value="GAF-like_dom_sf"/>
</dbReference>
<dbReference type="PANTHER" id="PTHR43047:SF72">
    <property type="entry name" value="OSMOSENSING HISTIDINE PROTEIN KINASE SLN1"/>
    <property type="match status" value="1"/>
</dbReference>
<evidence type="ECO:0000256" key="3">
    <source>
        <dbReference type="ARBA" id="ARBA00012438"/>
    </source>
</evidence>
<dbReference type="InterPro" id="IPR000700">
    <property type="entry name" value="PAS-assoc_C"/>
</dbReference>
<gene>
    <name evidence="14" type="ORF">EFL26_13850</name>
</gene>
<dbReference type="RefSeq" id="WP_123223426.1">
    <property type="nucleotide sequence ID" value="NZ_RJSF01000040.1"/>
</dbReference>
<reference evidence="14 15" key="1">
    <citation type="submission" date="2018-11" db="EMBL/GenBank/DDBJ databases">
        <authorList>
            <person name="Li F."/>
        </authorList>
    </citation>
    <scope>NUCLEOTIDE SEQUENCE [LARGE SCALE GENOMIC DNA]</scope>
    <source>
        <strain evidence="14 15">Gsoil 818</strain>
    </source>
</reference>
<dbReference type="InterPro" id="IPR001789">
    <property type="entry name" value="Sig_transdc_resp-reg_receiver"/>
</dbReference>
<dbReference type="Pfam" id="PF02518">
    <property type="entry name" value="HATPase_c"/>
    <property type="match status" value="1"/>
</dbReference>
<dbReference type="PROSITE" id="PS50112">
    <property type="entry name" value="PAS"/>
    <property type="match status" value="1"/>
</dbReference>
<dbReference type="SMART" id="SM00387">
    <property type="entry name" value="HATPase_c"/>
    <property type="match status" value="1"/>
</dbReference>
<dbReference type="InterPro" id="IPR036890">
    <property type="entry name" value="HATPase_C_sf"/>
</dbReference>
<dbReference type="InterPro" id="IPR035965">
    <property type="entry name" value="PAS-like_dom_sf"/>
</dbReference>
<dbReference type="Gene3D" id="3.30.450.20">
    <property type="entry name" value="PAS domain"/>
    <property type="match status" value="1"/>
</dbReference>
<dbReference type="EMBL" id="RJSF01000040">
    <property type="protein sequence ID" value="RNM14018.1"/>
    <property type="molecule type" value="Genomic_DNA"/>
</dbReference>
<feature type="region of interest" description="Disordered" evidence="9">
    <location>
        <begin position="653"/>
        <end position="677"/>
    </location>
</feature>
<keyword evidence="6" id="KW-0418">Kinase</keyword>
<name>A0A3N0GPE1_9ACTN</name>
<dbReference type="CDD" id="cd00082">
    <property type="entry name" value="HisKA"/>
    <property type="match status" value="1"/>
</dbReference>
<dbReference type="SMART" id="SM00388">
    <property type="entry name" value="HisKA"/>
    <property type="match status" value="1"/>
</dbReference>
<evidence type="ECO:0000256" key="7">
    <source>
        <dbReference type="ARBA" id="ARBA00023012"/>
    </source>
</evidence>
<dbReference type="SUPFAM" id="SSF55781">
    <property type="entry name" value="GAF domain-like"/>
    <property type="match status" value="1"/>
</dbReference>
<dbReference type="SUPFAM" id="SSF52172">
    <property type="entry name" value="CheY-like"/>
    <property type="match status" value="1"/>
</dbReference>
<evidence type="ECO:0000256" key="6">
    <source>
        <dbReference type="ARBA" id="ARBA00022777"/>
    </source>
</evidence>
<evidence type="ECO:0000259" key="12">
    <source>
        <dbReference type="PROSITE" id="PS50112"/>
    </source>
</evidence>